<protein>
    <submittedName>
        <fullName evidence="1">Uncharacterized protein</fullName>
    </submittedName>
</protein>
<evidence type="ECO:0000313" key="1">
    <source>
        <dbReference type="EMBL" id="KKM71433.1"/>
    </source>
</evidence>
<accession>A0A0F9JP24</accession>
<organism evidence="1">
    <name type="scientific">marine sediment metagenome</name>
    <dbReference type="NCBI Taxonomy" id="412755"/>
    <lineage>
        <taxon>unclassified sequences</taxon>
        <taxon>metagenomes</taxon>
        <taxon>ecological metagenomes</taxon>
    </lineage>
</organism>
<dbReference type="EMBL" id="LAZR01009638">
    <property type="protein sequence ID" value="KKM71433.1"/>
    <property type="molecule type" value="Genomic_DNA"/>
</dbReference>
<name>A0A0F9JP24_9ZZZZ</name>
<reference evidence="1" key="1">
    <citation type="journal article" date="2015" name="Nature">
        <title>Complex archaea that bridge the gap between prokaryotes and eukaryotes.</title>
        <authorList>
            <person name="Spang A."/>
            <person name="Saw J.H."/>
            <person name="Jorgensen S.L."/>
            <person name="Zaremba-Niedzwiedzka K."/>
            <person name="Martijn J."/>
            <person name="Lind A.E."/>
            <person name="van Eijk R."/>
            <person name="Schleper C."/>
            <person name="Guy L."/>
            <person name="Ettema T.J."/>
        </authorList>
    </citation>
    <scope>NUCLEOTIDE SEQUENCE</scope>
</reference>
<comment type="caution">
    <text evidence="1">The sequence shown here is derived from an EMBL/GenBank/DDBJ whole genome shotgun (WGS) entry which is preliminary data.</text>
</comment>
<dbReference type="AlphaFoldDB" id="A0A0F9JP24"/>
<sequence length="184" mass="22583">MAFIEDYRKILRRMIKEYHWNDIQSEIESFFNEIQRSNIPRQECLKKFIISESEILEKFSLTKERLKDPLYLDRIYELLEYIKEINFECFPNTWLTFKYHHHHHGYKIKSLLDNIEDIVEELVKFKVDKFDLLIESNSKEEDFQAKEKFIDLKFQDYGLSYYNSYIDLINGIAFHPDYYTILPH</sequence>
<gene>
    <name evidence="1" type="ORF">LCGC14_1430720</name>
</gene>
<proteinExistence type="predicted"/>
<feature type="non-terminal residue" evidence="1">
    <location>
        <position position="184"/>
    </location>
</feature>